<dbReference type="EMBL" id="JADKGY010000001">
    <property type="protein sequence ID" value="MBK9981121.1"/>
    <property type="molecule type" value="Genomic_DNA"/>
</dbReference>
<dbReference type="PROSITE" id="PS51257">
    <property type="entry name" value="PROKAR_LIPOPROTEIN"/>
    <property type="match status" value="1"/>
</dbReference>
<evidence type="ECO:0000313" key="1">
    <source>
        <dbReference type="EMBL" id="MBK9981121.1"/>
    </source>
</evidence>
<protein>
    <submittedName>
        <fullName evidence="1">Uncharacterized protein</fullName>
    </submittedName>
</protein>
<comment type="caution">
    <text evidence="1">The sequence shown here is derived from an EMBL/GenBank/DDBJ whole genome shotgun (WGS) entry which is preliminary data.</text>
</comment>
<dbReference type="AlphaFoldDB" id="A0A9D7SRT9"/>
<name>A0A9D7SRT9_9BACT</name>
<evidence type="ECO:0000313" key="2">
    <source>
        <dbReference type="Proteomes" id="UP000808337"/>
    </source>
</evidence>
<reference evidence="1 2" key="1">
    <citation type="submission" date="2020-10" db="EMBL/GenBank/DDBJ databases">
        <title>Connecting structure to function with the recovery of over 1000 high-quality activated sludge metagenome-assembled genomes encoding full-length rRNA genes using long-read sequencing.</title>
        <authorList>
            <person name="Singleton C.M."/>
            <person name="Petriglieri F."/>
            <person name="Kristensen J.M."/>
            <person name="Kirkegaard R.H."/>
            <person name="Michaelsen T.Y."/>
            <person name="Andersen M.H."/>
            <person name="Karst S.M."/>
            <person name="Dueholm M.S."/>
            <person name="Nielsen P.H."/>
            <person name="Albertsen M."/>
        </authorList>
    </citation>
    <scope>NUCLEOTIDE SEQUENCE [LARGE SCALE GENOMIC DNA]</scope>
    <source>
        <strain evidence="1">Ribe_18-Q3-R11-54_MAXAC.273</strain>
    </source>
</reference>
<gene>
    <name evidence="1" type="ORF">IPP15_01625</name>
</gene>
<accession>A0A9D7SRT9</accession>
<proteinExistence type="predicted"/>
<sequence>MATKRVYKSKNREMSKFFYVLGALVMMMSCGKDIDQFIPNEKQDVVGDISRLKSKLRDDISGGITYTTSVPCFGLKAFRIDKDVVIQIPEGFVDLAQYPCTNGAFDVRVTVLDTKGEILAAGIPTISENTLLESRVELKIEILNGTSHVKLAHGKKIRILVNDPDPRERMELFYGEGDQWLQADGDPTKWDNVTNSDWFIQGDSSQNPITGVGYQTFSDSIDWVNVDVYFQIPVELRTPVCVELPEGFTNKNTAVFMVFDDYRSITNMPGDSAKMEFCEHYGSTPLGFKTTFVVISERGEGNYYFATKKATITADLTETIVPLKTPYEEIKHYIMGL</sequence>
<organism evidence="1 2">
    <name type="scientific">Candidatus Opimibacter skivensis</name>
    <dbReference type="NCBI Taxonomy" id="2982028"/>
    <lineage>
        <taxon>Bacteria</taxon>
        <taxon>Pseudomonadati</taxon>
        <taxon>Bacteroidota</taxon>
        <taxon>Saprospiria</taxon>
        <taxon>Saprospirales</taxon>
        <taxon>Saprospiraceae</taxon>
        <taxon>Candidatus Opimibacter</taxon>
    </lineage>
</organism>
<dbReference type="Proteomes" id="UP000808337">
    <property type="component" value="Unassembled WGS sequence"/>
</dbReference>